<dbReference type="GO" id="GO:0000981">
    <property type="term" value="F:DNA-binding transcription factor activity, RNA polymerase II-specific"/>
    <property type="evidence" value="ECO:0007669"/>
    <property type="project" value="TreeGrafter"/>
</dbReference>
<dbReference type="PROSITE" id="PS00034">
    <property type="entry name" value="PAIRED_1"/>
    <property type="match status" value="1"/>
</dbReference>
<evidence type="ECO:0000256" key="7">
    <source>
        <dbReference type="ARBA" id="ARBA00023242"/>
    </source>
</evidence>
<dbReference type="FunFam" id="1.10.10.10:FF:000013">
    <property type="entry name" value="Paired box 8 isoform 1"/>
    <property type="match status" value="1"/>
</dbReference>
<evidence type="ECO:0000259" key="9">
    <source>
        <dbReference type="PROSITE" id="PS51057"/>
    </source>
</evidence>
<evidence type="ECO:0000256" key="2">
    <source>
        <dbReference type="ARBA" id="ARBA00022473"/>
    </source>
</evidence>
<dbReference type="InterPro" id="IPR001523">
    <property type="entry name" value="Paired_dom"/>
</dbReference>
<feature type="region of interest" description="Disordered" evidence="8">
    <location>
        <begin position="150"/>
        <end position="241"/>
    </location>
</feature>
<gene>
    <name evidence="10" type="ORF">HNY73_023022</name>
</gene>
<dbReference type="FunFam" id="1.10.10.10:FF:000003">
    <property type="entry name" value="Paired box protein Pax-6"/>
    <property type="match status" value="1"/>
</dbReference>
<sequence>MMDLSTAYRYNASMMEYYSCHGGVNQLGGVFVNGRPLPDVVRQRIVELAHQGVRPCDISRQLRVSHGCVSKILGRYYETGSIKPGVIGGSKPKVATPKVVDAIANYKKQNPTMFAWEIRDRLLADGVCDQDNIPSVSSINRIVRNKAAEKAKQVNASSGHLNGGHSPQPTSNTTSVIAHAPPAHEPQRPSYSINGILGIPNPSAAPQQHDPSSHKRKRDDTVGNDSRDLNGDLHDDETKRQRTQYNGDQLYATVKLSFDILSNYHCTTISQYCGISILHNQSRFLNGIDYVERTYQMWPKWPKQDELKAGAMVPDLTAAAVAGGAPYTLQQFPTTPEQAFTPVVTTSTSNEHVKPEISHYDAAMSAMTSQVQSSAVYSPPLVTGATGGASVGGVTGAEYAAYTSPYTQYSPAAYGAYGYGSSGIINPSYYYTPSAARSTTGTNSSLAATSPISPNNFKAERC</sequence>
<dbReference type="InterPro" id="IPR043182">
    <property type="entry name" value="PAIRED_DNA-bd_dom"/>
</dbReference>
<proteinExistence type="predicted"/>
<dbReference type="GO" id="GO:0000978">
    <property type="term" value="F:RNA polymerase II cis-regulatory region sequence-specific DNA binding"/>
    <property type="evidence" value="ECO:0007669"/>
    <property type="project" value="TreeGrafter"/>
</dbReference>
<dbReference type="SUPFAM" id="SSF46689">
    <property type="entry name" value="Homeodomain-like"/>
    <property type="match status" value="1"/>
</dbReference>
<keyword evidence="7" id="KW-0539">Nucleus</keyword>
<comment type="subcellular location">
    <subcellularLocation>
        <location evidence="1">Nucleus</location>
    </subcellularLocation>
</comment>
<evidence type="ECO:0000256" key="3">
    <source>
        <dbReference type="ARBA" id="ARBA00022724"/>
    </source>
</evidence>
<evidence type="ECO:0000256" key="6">
    <source>
        <dbReference type="ARBA" id="ARBA00023163"/>
    </source>
</evidence>
<dbReference type="Gene3D" id="1.10.10.10">
    <property type="entry name" value="Winged helix-like DNA-binding domain superfamily/Winged helix DNA-binding domain"/>
    <property type="match status" value="2"/>
</dbReference>
<feature type="compositionally biased region" description="Basic and acidic residues" evidence="8">
    <location>
        <begin position="218"/>
        <end position="240"/>
    </location>
</feature>
<evidence type="ECO:0000256" key="8">
    <source>
        <dbReference type="SAM" id="MobiDB-lite"/>
    </source>
</evidence>
<dbReference type="InterPro" id="IPR009057">
    <property type="entry name" value="Homeodomain-like_sf"/>
</dbReference>
<evidence type="ECO:0000256" key="5">
    <source>
        <dbReference type="ARBA" id="ARBA00023125"/>
    </source>
</evidence>
<reference evidence="10" key="2">
    <citation type="submission" date="2020-06" db="EMBL/GenBank/DDBJ databases">
        <authorList>
            <person name="Sheffer M."/>
        </authorList>
    </citation>
    <scope>NUCLEOTIDE SEQUENCE</scope>
</reference>
<keyword evidence="5" id="KW-0238">DNA-binding</keyword>
<keyword evidence="3" id="KW-0563">Paired box</keyword>
<feature type="compositionally biased region" description="Polar residues" evidence="8">
    <location>
        <begin position="154"/>
        <end position="176"/>
    </location>
</feature>
<feature type="domain" description="Paired" evidence="9">
    <location>
        <begin position="20"/>
        <end position="146"/>
    </location>
</feature>
<dbReference type="InterPro" id="IPR036388">
    <property type="entry name" value="WH-like_DNA-bd_sf"/>
</dbReference>
<dbReference type="PANTHER" id="PTHR45636">
    <property type="entry name" value="PAIRED BOX PROTEIN PAX-6-RELATED-RELATED"/>
    <property type="match status" value="1"/>
</dbReference>
<dbReference type="Proteomes" id="UP000807504">
    <property type="component" value="Unassembled WGS sequence"/>
</dbReference>
<dbReference type="SMART" id="SM00351">
    <property type="entry name" value="PAX"/>
    <property type="match status" value="1"/>
</dbReference>
<dbReference type="AlphaFoldDB" id="A0A8T0E3K2"/>
<dbReference type="PANTHER" id="PTHR45636:SF41">
    <property type="entry name" value="PAIRED BOX PROTEIN PAX-6-RELATED"/>
    <property type="match status" value="1"/>
</dbReference>
<keyword evidence="2" id="KW-0217">Developmental protein</keyword>
<keyword evidence="4" id="KW-0805">Transcription regulation</keyword>
<dbReference type="PROSITE" id="PS51057">
    <property type="entry name" value="PAIRED_2"/>
    <property type="match status" value="1"/>
</dbReference>
<accession>A0A8T0E3K2</accession>
<dbReference type="EMBL" id="JABXBU010002231">
    <property type="protein sequence ID" value="KAF8765003.1"/>
    <property type="molecule type" value="Genomic_DNA"/>
</dbReference>
<evidence type="ECO:0000313" key="11">
    <source>
        <dbReference type="Proteomes" id="UP000807504"/>
    </source>
</evidence>
<reference evidence="10" key="1">
    <citation type="journal article" date="2020" name="bioRxiv">
        <title>Chromosome-level reference genome of the European wasp spider Argiope bruennichi: a resource for studies on range expansion and evolutionary adaptation.</title>
        <authorList>
            <person name="Sheffer M.M."/>
            <person name="Hoppe A."/>
            <person name="Krehenwinkel H."/>
            <person name="Uhl G."/>
            <person name="Kuss A.W."/>
            <person name="Jensen L."/>
            <person name="Jensen C."/>
            <person name="Gillespie R.G."/>
            <person name="Hoff K.J."/>
            <person name="Prost S."/>
        </authorList>
    </citation>
    <scope>NUCLEOTIDE SEQUENCE</scope>
</reference>
<name>A0A8T0E3K2_ARGBR</name>
<dbReference type="InterPro" id="IPR043565">
    <property type="entry name" value="PAX_fam"/>
</dbReference>
<dbReference type="GO" id="GO:0005634">
    <property type="term" value="C:nucleus"/>
    <property type="evidence" value="ECO:0007669"/>
    <property type="project" value="UniProtKB-SubCell"/>
</dbReference>
<dbReference type="CDD" id="cd00131">
    <property type="entry name" value="PAX"/>
    <property type="match status" value="1"/>
</dbReference>
<dbReference type="PRINTS" id="PR00027">
    <property type="entry name" value="PAIREDBOX"/>
</dbReference>
<evidence type="ECO:0000313" key="10">
    <source>
        <dbReference type="EMBL" id="KAF8765003.1"/>
    </source>
</evidence>
<evidence type="ECO:0000256" key="1">
    <source>
        <dbReference type="ARBA" id="ARBA00004123"/>
    </source>
</evidence>
<evidence type="ECO:0000256" key="4">
    <source>
        <dbReference type="ARBA" id="ARBA00023015"/>
    </source>
</evidence>
<keyword evidence="6" id="KW-0804">Transcription</keyword>
<protein>
    <submittedName>
        <fullName evidence="10">Paired box protein Pax-2-A like protein</fullName>
    </submittedName>
</protein>
<comment type="caution">
    <text evidence="10">The sequence shown here is derived from an EMBL/GenBank/DDBJ whole genome shotgun (WGS) entry which is preliminary data.</text>
</comment>
<keyword evidence="11" id="KW-1185">Reference proteome</keyword>
<dbReference type="Pfam" id="PF00292">
    <property type="entry name" value="PAX"/>
    <property type="match status" value="1"/>
</dbReference>
<organism evidence="10 11">
    <name type="scientific">Argiope bruennichi</name>
    <name type="common">Wasp spider</name>
    <name type="synonym">Aranea bruennichi</name>
    <dbReference type="NCBI Taxonomy" id="94029"/>
    <lineage>
        <taxon>Eukaryota</taxon>
        <taxon>Metazoa</taxon>
        <taxon>Ecdysozoa</taxon>
        <taxon>Arthropoda</taxon>
        <taxon>Chelicerata</taxon>
        <taxon>Arachnida</taxon>
        <taxon>Araneae</taxon>
        <taxon>Araneomorphae</taxon>
        <taxon>Entelegynae</taxon>
        <taxon>Araneoidea</taxon>
        <taxon>Araneidae</taxon>
        <taxon>Argiope</taxon>
    </lineage>
</organism>